<keyword evidence="5 8" id="KW-0378">Hydrolase</keyword>
<name>D1AJ23_SEBTE</name>
<dbReference type="EMBL" id="CP001739">
    <property type="protein sequence ID" value="ACZ08711.1"/>
    <property type="molecule type" value="Genomic_DNA"/>
</dbReference>
<feature type="domain" description="PHP" evidence="9">
    <location>
        <begin position="8"/>
        <end position="187"/>
    </location>
</feature>
<dbReference type="Gene3D" id="3.20.20.140">
    <property type="entry name" value="Metal-dependent hydrolases"/>
    <property type="match status" value="1"/>
</dbReference>
<dbReference type="STRING" id="526218.Sterm_1853"/>
<evidence type="ECO:0000256" key="8">
    <source>
        <dbReference type="RuleBase" id="RU366003"/>
    </source>
</evidence>
<dbReference type="CDD" id="cd12110">
    <property type="entry name" value="PHP_HisPPase_Hisj_like"/>
    <property type="match status" value="1"/>
</dbReference>
<reference evidence="10 11" key="2">
    <citation type="journal article" date="2010" name="Stand. Genomic Sci.">
        <title>Complete genome sequence of Sebaldella termitidis type strain (NCTC 11300).</title>
        <authorList>
            <person name="Harmon-Smith M."/>
            <person name="Celia L."/>
            <person name="Chertkov O."/>
            <person name="Lapidus A."/>
            <person name="Copeland A."/>
            <person name="Glavina Del Rio T."/>
            <person name="Nolan M."/>
            <person name="Lucas S."/>
            <person name="Tice H."/>
            <person name="Cheng J.F."/>
            <person name="Han C."/>
            <person name="Detter J.C."/>
            <person name="Bruce D."/>
            <person name="Goodwin L."/>
            <person name="Pitluck S."/>
            <person name="Pati A."/>
            <person name="Liolios K."/>
            <person name="Ivanova N."/>
            <person name="Mavromatis K."/>
            <person name="Mikhailova N."/>
            <person name="Chen A."/>
            <person name="Palaniappan K."/>
            <person name="Land M."/>
            <person name="Hauser L."/>
            <person name="Chang Y.J."/>
            <person name="Jeffries C.D."/>
            <person name="Brettin T."/>
            <person name="Goker M."/>
            <person name="Beck B."/>
            <person name="Bristow J."/>
            <person name="Eisen J.A."/>
            <person name="Markowitz V."/>
            <person name="Hugenholtz P."/>
            <person name="Kyrpides N.C."/>
            <person name="Klenk H.P."/>
            <person name="Chen F."/>
        </authorList>
    </citation>
    <scope>NUCLEOTIDE SEQUENCE [LARGE SCALE GENOMIC DNA]</scope>
    <source>
        <strain evidence="11">ATCC 33386 / NCTC 11300</strain>
    </source>
</reference>
<sequence>MISVRANFHTHNYRCGHAEGDVEDYVKEAIKEGYSEIGISDHSPLPKYHFDRMGMNELEGYLGEIREAQRKYNGKITIYKSLEIEYFEDLEDYYRELAQKLDYLLLGLHTYVVNGKLRDSWIINTDEDMINYALHMEKAMKSKLFQIAAHPDLYMSRRMTWSRAAEDAAHIICRAAAETGTVLEINANGIRKNLIYDKNPRRYMYPYKEFWEVAKQYNAGIIASSDCHEPESLNDEAMELARKFSEELGLKVIETIF</sequence>
<comment type="pathway">
    <text evidence="1 8">Amino-acid biosynthesis; L-histidine biosynthesis; L-histidine from 5-phospho-alpha-D-ribose 1-diphosphate: step 8/9.</text>
</comment>
<dbReference type="PANTHER" id="PTHR21039:SF0">
    <property type="entry name" value="HISTIDINOL-PHOSPHATASE"/>
    <property type="match status" value="1"/>
</dbReference>
<evidence type="ECO:0000256" key="6">
    <source>
        <dbReference type="ARBA" id="ARBA00023102"/>
    </source>
</evidence>
<dbReference type="SUPFAM" id="SSF89550">
    <property type="entry name" value="PHP domain-like"/>
    <property type="match status" value="1"/>
</dbReference>
<comment type="similarity">
    <text evidence="2 8">Belongs to the PHP hydrolase family. HisK subfamily.</text>
</comment>
<evidence type="ECO:0000256" key="1">
    <source>
        <dbReference type="ARBA" id="ARBA00004970"/>
    </source>
</evidence>
<organism evidence="10 11">
    <name type="scientific">Sebaldella termitidis (strain ATCC 33386 / NCTC 11300)</name>
    <dbReference type="NCBI Taxonomy" id="526218"/>
    <lineage>
        <taxon>Bacteria</taxon>
        <taxon>Fusobacteriati</taxon>
        <taxon>Fusobacteriota</taxon>
        <taxon>Fusobacteriia</taxon>
        <taxon>Fusobacteriales</taxon>
        <taxon>Leptotrichiaceae</taxon>
        <taxon>Sebaldella</taxon>
    </lineage>
</organism>
<dbReference type="HOGENOM" id="CLU_054611_1_0_0"/>
<evidence type="ECO:0000313" key="10">
    <source>
        <dbReference type="EMBL" id="ACZ08711.1"/>
    </source>
</evidence>
<dbReference type="GO" id="GO:0005737">
    <property type="term" value="C:cytoplasm"/>
    <property type="evidence" value="ECO:0007669"/>
    <property type="project" value="TreeGrafter"/>
</dbReference>
<dbReference type="UniPathway" id="UPA00031">
    <property type="reaction ID" value="UER00013"/>
</dbReference>
<dbReference type="GO" id="GO:0004401">
    <property type="term" value="F:histidinol-phosphatase activity"/>
    <property type="evidence" value="ECO:0007669"/>
    <property type="project" value="UniProtKB-UniRule"/>
</dbReference>
<keyword evidence="11" id="KW-1185">Reference proteome</keyword>
<keyword evidence="6 8" id="KW-0368">Histidine biosynthesis</keyword>
<evidence type="ECO:0000256" key="5">
    <source>
        <dbReference type="ARBA" id="ARBA00022801"/>
    </source>
</evidence>
<gene>
    <name evidence="10" type="ordered locus">Sterm_1853</name>
</gene>
<dbReference type="eggNOG" id="COG1387">
    <property type="taxonomic scope" value="Bacteria"/>
</dbReference>
<proteinExistence type="inferred from homology"/>
<evidence type="ECO:0000256" key="7">
    <source>
        <dbReference type="ARBA" id="ARBA00049158"/>
    </source>
</evidence>
<reference evidence="11" key="1">
    <citation type="submission" date="2009-09" db="EMBL/GenBank/DDBJ databases">
        <title>The complete chromosome of Sebaldella termitidis ATCC 33386.</title>
        <authorList>
            <consortium name="US DOE Joint Genome Institute (JGI-PGF)"/>
            <person name="Lucas S."/>
            <person name="Copeland A."/>
            <person name="Lapidus A."/>
            <person name="Glavina del Rio T."/>
            <person name="Dalin E."/>
            <person name="Tice H."/>
            <person name="Bruce D."/>
            <person name="Goodwin L."/>
            <person name="Pitluck S."/>
            <person name="Kyrpides N."/>
            <person name="Mavromatis K."/>
            <person name="Ivanova N."/>
            <person name="Mikhailova N."/>
            <person name="Sims D."/>
            <person name="Meincke L."/>
            <person name="Brettin T."/>
            <person name="Detter J.C."/>
            <person name="Han C."/>
            <person name="Larimer F."/>
            <person name="Land M."/>
            <person name="Hauser L."/>
            <person name="Markowitz V."/>
            <person name="Cheng J.F."/>
            <person name="Hugenholtz P."/>
            <person name="Woyke T."/>
            <person name="Wu D."/>
            <person name="Eisen J.A."/>
        </authorList>
    </citation>
    <scope>NUCLEOTIDE SEQUENCE [LARGE SCALE GENOMIC DNA]</scope>
    <source>
        <strain evidence="11">ATCC 33386 / NCTC 11300</strain>
    </source>
</reference>
<evidence type="ECO:0000259" key="9">
    <source>
        <dbReference type="Pfam" id="PF02811"/>
    </source>
</evidence>
<accession>D1AJ23</accession>
<dbReference type="InterPro" id="IPR004013">
    <property type="entry name" value="PHP_dom"/>
</dbReference>
<evidence type="ECO:0000256" key="4">
    <source>
        <dbReference type="ARBA" id="ARBA00022605"/>
    </source>
</evidence>
<dbReference type="InterPro" id="IPR016195">
    <property type="entry name" value="Pol/histidinol_Pase-like"/>
</dbReference>
<evidence type="ECO:0000256" key="3">
    <source>
        <dbReference type="ARBA" id="ARBA00013085"/>
    </source>
</evidence>
<evidence type="ECO:0000313" key="11">
    <source>
        <dbReference type="Proteomes" id="UP000000845"/>
    </source>
</evidence>
<dbReference type="GO" id="GO:0000105">
    <property type="term" value="P:L-histidine biosynthetic process"/>
    <property type="evidence" value="ECO:0007669"/>
    <property type="project" value="UniProtKB-UniRule"/>
</dbReference>
<dbReference type="KEGG" id="str:Sterm_1853"/>
<dbReference type="PANTHER" id="PTHR21039">
    <property type="entry name" value="HISTIDINOL PHOSPHATASE-RELATED"/>
    <property type="match status" value="1"/>
</dbReference>
<keyword evidence="4 8" id="KW-0028">Amino-acid biosynthesis</keyword>
<dbReference type="AlphaFoldDB" id="D1AJ23"/>
<dbReference type="InterPro" id="IPR010140">
    <property type="entry name" value="Histidinol_P_phosphatase_HisJ"/>
</dbReference>
<dbReference type="Proteomes" id="UP000000845">
    <property type="component" value="Chromosome"/>
</dbReference>
<dbReference type="Pfam" id="PF02811">
    <property type="entry name" value="PHP"/>
    <property type="match status" value="1"/>
</dbReference>
<comment type="catalytic activity">
    <reaction evidence="7 8">
        <text>L-histidinol phosphate + H2O = L-histidinol + phosphate</text>
        <dbReference type="Rhea" id="RHEA:14465"/>
        <dbReference type="ChEBI" id="CHEBI:15377"/>
        <dbReference type="ChEBI" id="CHEBI:43474"/>
        <dbReference type="ChEBI" id="CHEBI:57699"/>
        <dbReference type="ChEBI" id="CHEBI:57980"/>
        <dbReference type="EC" id="3.1.3.15"/>
    </reaction>
</comment>
<dbReference type="EC" id="3.1.3.15" evidence="3 8"/>
<evidence type="ECO:0000256" key="2">
    <source>
        <dbReference type="ARBA" id="ARBA00009152"/>
    </source>
</evidence>
<protein>
    <recommendedName>
        <fullName evidence="3 8">Histidinol-phosphatase</fullName>
        <shortName evidence="8">HolPase</shortName>
        <ecNumber evidence="3 8">3.1.3.15</ecNumber>
    </recommendedName>
</protein>